<keyword evidence="3" id="KW-0723">Serine/threonine-protein kinase</keyword>
<dbReference type="InterPro" id="IPR045845">
    <property type="entry name" value="BSK"/>
</dbReference>
<dbReference type="Proteomes" id="UP000327157">
    <property type="component" value="Unassembled WGS sequence"/>
</dbReference>
<feature type="domain" description="Serine/threonine-protein kinase BSK1-like TPR repeats" evidence="9">
    <location>
        <begin position="111"/>
        <end position="162"/>
    </location>
</feature>
<dbReference type="OrthoDB" id="1935829at2759"/>
<protein>
    <submittedName>
        <fullName evidence="10">Serine/threonine-protein kinase</fullName>
    </submittedName>
</protein>
<dbReference type="GO" id="GO:0005524">
    <property type="term" value="F:ATP binding"/>
    <property type="evidence" value="ECO:0007669"/>
    <property type="project" value="UniProtKB-KW"/>
</dbReference>
<keyword evidence="6 10" id="KW-0418">Kinase</keyword>
<evidence type="ECO:0000256" key="6">
    <source>
        <dbReference type="ARBA" id="ARBA00022777"/>
    </source>
</evidence>
<dbReference type="PANTHER" id="PTHR45863:SF47">
    <property type="entry name" value="SERINE_THREONINE-PROTEIN KINASE BSK3"/>
    <property type="match status" value="1"/>
</dbReference>
<evidence type="ECO:0000256" key="8">
    <source>
        <dbReference type="ARBA" id="ARBA00023136"/>
    </source>
</evidence>
<dbReference type="AlphaFoldDB" id="A0A5N5GZ02"/>
<comment type="subcellular location">
    <subcellularLocation>
        <location evidence="1">Cell membrane</location>
    </subcellularLocation>
</comment>
<dbReference type="PANTHER" id="PTHR45863">
    <property type="entry name" value="SERINE/THREONINE-PROTEIN KINASE BSK5"/>
    <property type="match status" value="1"/>
</dbReference>
<evidence type="ECO:0000313" key="11">
    <source>
        <dbReference type="Proteomes" id="UP000327157"/>
    </source>
</evidence>
<evidence type="ECO:0000256" key="1">
    <source>
        <dbReference type="ARBA" id="ARBA00004236"/>
    </source>
</evidence>
<feature type="domain" description="Serine/threonine-protein kinase BSK1-like TPR repeats" evidence="9">
    <location>
        <begin position="26"/>
        <end position="63"/>
    </location>
</feature>
<dbReference type="GO" id="GO:0005886">
    <property type="term" value="C:plasma membrane"/>
    <property type="evidence" value="ECO:0007669"/>
    <property type="project" value="UniProtKB-SubCell"/>
</dbReference>
<dbReference type="SUPFAM" id="SSF48452">
    <property type="entry name" value="TPR-like"/>
    <property type="match status" value="1"/>
</dbReference>
<evidence type="ECO:0000256" key="7">
    <source>
        <dbReference type="ARBA" id="ARBA00022840"/>
    </source>
</evidence>
<keyword evidence="2" id="KW-1003">Cell membrane</keyword>
<evidence type="ECO:0000259" key="9">
    <source>
        <dbReference type="Pfam" id="PF25575"/>
    </source>
</evidence>
<dbReference type="GO" id="GO:0009742">
    <property type="term" value="P:brassinosteroid mediated signaling pathway"/>
    <property type="evidence" value="ECO:0007669"/>
    <property type="project" value="InterPro"/>
</dbReference>
<dbReference type="Pfam" id="PF25575">
    <property type="entry name" value="TPR_BSK1_C"/>
    <property type="match status" value="2"/>
</dbReference>
<dbReference type="EMBL" id="SMOL01000283">
    <property type="protein sequence ID" value="KAB2620856.1"/>
    <property type="molecule type" value="Genomic_DNA"/>
</dbReference>
<dbReference type="Gene3D" id="1.25.40.10">
    <property type="entry name" value="Tetratricopeptide repeat domain"/>
    <property type="match status" value="1"/>
</dbReference>
<reference evidence="10 11" key="2">
    <citation type="submission" date="2019-11" db="EMBL/GenBank/DDBJ databases">
        <title>A de novo genome assembly of a pear dwarfing rootstock.</title>
        <authorList>
            <person name="Wang F."/>
            <person name="Wang J."/>
            <person name="Li S."/>
            <person name="Zhang Y."/>
            <person name="Fang M."/>
            <person name="Ma L."/>
            <person name="Zhao Y."/>
            <person name="Jiang S."/>
        </authorList>
    </citation>
    <scope>NUCLEOTIDE SEQUENCE [LARGE SCALE GENOMIC DNA]</scope>
    <source>
        <strain evidence="10">S2</strain>
        <tissue evidence="10">Leaf</tissue>
    </source>
</reference>
<comment type="caution">
    <text evidence="10">The sequence shown here is derived from an EMBL/GenBank/DDBJ whole genome shotgun (WGS) entry which is preliminary data.</text>
</comment>
<evidence type="ECO:0000256" key="5">
    <source>
        <dbReference type="ARBA" id="ARBA00022741"/>
    </source>
</evidence>
<evidence type="ECO:0000256" key="3">
    <source>
        <dbReference type="ARBA" id="ARBA00022527"/>
    </source>
</evidence>
<accession>A0A5N5GZ02</accession>
<reference evidence="10 11" key="1">
    <citation type="submission" date="2019-09" db="EMBL/GenBank/DDBJ databases">
        <authorList>
            <person name="Ou C."/>
        </authorList>
    </citation>
    <scope>NUCLEOTIDE SEQUENCE [LARGE SCALE GENOMIC DNA]</scope>
    <source>
        <strain evidence="10">S2</strain>
        <tissue evidence="10">Leaf</tissue>
    </source>
</reference>
<gene>
    <name evidence="10" type="ORF">D8674_037894</name>
</gene>
<sequence>MVATVNAPYFLLTADYGSEPNALDPFIDFGTMVSPTIFAWCSLSYLMSDKPQEAINDAMQAQVPPVLMEIPHVTFWSSLSPLGEACTRRDLTAIHEILESIGYTDDGMRNEFIDVGMMVSPTIFARRSLSYLMSDKPHKAINDAMQAQVVSPLWHIACYLQAVALSALGMDIEAQAGLKEGTTLESKRTKAVGQK</sequence>
<dbReference type="InterPro" id="IPR058209">
    <property type="entry name" value="TPR_BSK1_C"/>
</dbReference>
<evidence type="ECO:0000256" key="2">
    <source>
        <dbReference type="ARBA" id="ARBA00022475"/>
    </source>
</evidence>
<keyword evidence="5" id="KW-0547">Nucleotide-binding</keyword>
<keyword evidence="11" id="KW-1185">Reference proteome</keyword>
<organism evidence="10 11">
    <name type="scientific">Pyrus ussuriensis x Pyrus communis</name>
    <dbReference type="NCBI Taxonomy" id="2448454"/>
    <lineage>
        <taxon>Eukaryota</taxon>
        <taxon>Viridiplantae</taxon>
        <taxon>Streptophyta</taxon>
        <taxon>Embryophyta</taxon>
        <taxon>Tracheophyta</taxon>
        <taxon>Spermatophyta</taxon>
        <taxon>Magnoliopsida</taxon>
        <taxon>eudicotyledons</taxon>
        <taxon>Gunneridae</taxon>
        <taxon>Pentapetalae</taxon>
        <taxon>rosids</taxon>
        <taxon>fabids</taxon>
        <taxon>Rosales</taxon>
        <taxon>Rosaceae</taxon>
        <taxon>Amygdaloideae</taxon>
        <taxon>Maleae</taxon>
        <taxon>Pyrus</taxon>
    </lineage>
</organism>
<keyword evidence="4" id="KW-0808">Transferase</keyword>
<dbReference type="InterPro" id="IPR011990">
    <property type="entry name" value="TPR-like_helical_dom_sf"/>
</dbReference>
<keyword evidence="7" id="KW-0067">ATP-binding</keyword>
<evidence type="ECO:0000313" key="10">
    <source>
        <dbReference type="EMBL" id="KAB2620856.1"/>
    </source>
</evidence>
<keyword evidence="8" id="KW-0472">Membrane</keyword>
<dbReference type="GO" id="GO:0004674">
    <property type="term" value="F:protein serine/threonine kinase activity"/>
    <property type="evidence" value="ECO:0007669"/>
    <property type="project" value="UniProtKB-KW"/>
</dbReference>
<name>A0A5N5GZ02_9ROSA</name>
<evidence type="ECO:0000256" key="4">
    <source>
        <dbReference type="ARBA" id="ARBA00022679"/>
    </source>
</evidence>
<proteinExistence type="predicted"/>